<dbReference type="EMBL" id="CAJNOJ010000632">
    <property type="protein sequence ID" value="CAF1500427.1"/>
    <property type="molecule type" value="Genomic_DNA"/>
</dbReference>
<gene>
    <name evidence="1" type="ORF">EDS130_LOCUS42596</name>
</gene>
<comment type="caution">
    <text evidence="1">The sequence shown here is derived from an EMBL/GenBank/DDBJ whole genome shotgun (WGS) entry which is preliminary data.</text>
</comment>
<reference evidence="1" key="1">
    <citation type="submission" date="2021-02" db="EMBL/GenBank/DDBJ databases">
        <authorList>
            <person name="Nowell W R."/>
        </authorList>
    </citation>
    <scope>NUCLEOTIDE SEQUENCE</scope>
</reference>
<accession>A0A815TD78</accession>
<proteinExistence type="predicted"/>
<organism evidence="1 2">
    <name type="scientific">Adineta ricciae</name>
    <name type="common">Rotifer</name>
    <dbReference type="NCBI Taxonomy" id="249248"/>
    <lineage>
        <taxon>Eukaryota</taxon>
        <taxon>Metazoa</taxon>
        <taxon>Spiralia</taxon>
        <taxon>Gnathifera</taxon>
        <taxon>Rotifera</taxon>
        <taxon>Eurotatoria</taxon>
        <taxon>Bdelloidea</taxon>
        <taxon>Adinetida</taxon>
        <taxon>Adinetidae</taxon>
        <taxon>Adineta</taxon>
    </lineage>
</organism>
<protein>
    <submittedName>
        <fullName evidence="1">Uncharacterized protein</fullName>
    </submittedName>
</protein>
<evidence type="ECO:0000313" key="2">
    <source>
        <dbReference type="Proteomes" id="UP000663852"/>
    </source>
</evidence>
<sequence length="95" mass="11016">MCGFTTSDVLMATIEQLPTEIGLVKSVFEYQHSTRVNTLKLNRNLFKKLLWFFYLIELNKISCIKHSLFLMTAKVKWKYVDFTSKSTNLSSGLSQ</sequence>
<name>A0A815TD78_ADIRI</name>
<dbReference type="AlphaFoldDB" id="A0A815TD78"/>
<dbReference type="Proteomes" id="UP000663852">
    <property type="component" value="Unassembled WGS sequence"/>
</dbReference>
<evidence type="ECO:0000313" key="1">
    <source>
        <dbReference type="EMBL" id="CAF1500427.1"/>
    </source>
</evidence>